<reference evidence="1 2" key="1">
    <citation type="submission" date="2022-12" db="EMBL/GenBank/DDBJ databases">
        <title>Chromosome-level genome of Tegillarca granosa.</title>
        <authorList>
            <person name="Kim J."/>
        </authorList>
    </citation>
    <scope>NUCLEOTIDE SEQUENCE [LARGE SCALE GENOMIC DNA]</scope>
    <source>
        <strain evidence="1">Teg-2019</strain>
        <tissue evidence="1">Adductor muscle</tissue>
    </source>
</reference>
<keyword evidence="2" id="KW-1185">Reference proteome</keyword>
<protein>
    <submittedName>
        <fullName evidence="1">Uncharacterized protein</fullName>
    </submittedName>
</protein>
<evidence type="ECO:0000313" key="1">
    <source>
        <dbReference type="EMBL" id="KAJ8320045.1"/>
    </source>
</evidence>
<dbReference type="EMBL" id="JARBDR010000141">
    <property type="protein sequence ID" value="KAJ8320045.1"/>
    <property type="molecule type" value="Genomic_DNA"/>
</dbReference>
<sequence length="174" mass="20026">MWILFLITPKITAHVLMLSLIGMTIYPLKVVRETSHPENKSNLSCFLSYELLRSAETFDTKIVTAGGFLDRVYAESSNKRDVYLLKATHEEANTRIVLHTYEACLQGYERTVVVCRDKDVLVLLLHSLQKLTIEVWFQTGTSKRRKFIPVHNTRLSISETEILPTFQAITRVIQ</sequence>
<evidence type="ECO:0000313" key="2">
    <source>
        <dbReference type="Proteomes" id="UP001217089"/>
    </source>
</evidence>
<comment type="caution">
    <text evidence="1">The sequence shown here is derived from an EMBL/GenBank/DDBJ whole genome shotgun (WGS) entry which is preliminary data.</text>
</comment>
<organism evidence="1 2">
    <name type="scientific">Tegillarca granosa</name>
    <name type="common">Malaysian cockle</name>
    <name type="synonym">Anadara granosa</name>
    <dbReference type="NCBI Taxonomy" id="220873"/>
    <lineage>
        <taxon>Eukaryota</taxon>
        <taxon>Metazoa</taxon>
        <taxon>Spiralia</taxon>
        <taxon>Lophotrochozoa</taxon>
        <taxon>Mollusca</taxon>
        <taxon>Bivalvia</taxon>
        <taxon>Autobranchia</taxon>
        <taxon>Pteriomorphia</taxon>
        <taxon>Arcoida</taxon>
        <taxon>Arcoidea</taxon>
        <taxon>Arcidae</taxon>
        <taxon>Tegillarca</taxon>
    </lineage>
</organism>
<dbReference type="Proteomes" id="UP001217089">
    <property type="component" value="Unassembled WGS sequence"/>
</dbReference>
<gene>
    <name evidence="1" type="ORF">KUTeg_001632</name>
</gene>
<accession>A0ABQ9FS31</accession>
<proteinExistence type="predicted"/>
<name>A0ABQ9FS31_TEGGR</name>